<dbReference type="PRINTS" id="PR00111">
    <property type="entry name" value="ABHYDROLASE"/>
</dbReference>
<evidence type="ECO:0000313" key="6">
    <source>
        <dbReference type="Proteomes" id="UP000027135"/>
    </source>
</evidence>
<dbReference type="Proteomes" id="UP000027135">
    <property type="component" value="Unassembled WGS sequence"/>
</dbReference>
<dbReference type="EMBL" id="KK852417">
    <property type="protein sequence ID" value="KDR24343.1"/>
    <property type="molecule type" value="Genomic_DNA"/>
</dbReference>
<feature type="domain" description="AB hydrolase-1" evidence="4">
    <location>
        <begin position="82"/>
        <end position="330"/>
    </location>
</feature>
<evidence type="ECO:0000256" key="2">
    <source>
        <dbReference type="ARBA" id="ARBA00038334"/>
    </source>
</evidence>
<dbReference type="AlphaFoldDB" id="A0A067RMS1"/>
<dbReference type="InterPro" id="IPR000639">
    <property type="entry name" value="Epox_hydrolase-like"/>
</dbReference>
<protein>
    <submittedName>
        <fullName evidence="5">Epoxide hydrolase 4</fullName>
    </submittedName>
</protein>
<dbReference type="SUPFAM" id="SSF53474">
    <property type="entry name" value="alpha/beta-Hydrolases"/>
    <property type="match status" value="1"/>
</dbReference>
<feature type="transmembrane region" description="Helical" evidence="3">
    <location>
        <begin position="12"/>
        <end position="34"/>
    </location>
</feature>
<sequence length="355" mass="40994">MGIVQTITATAFVYSIAFIAAGMVLARLSLSILLHPTRIFWRVKRRQTPPECLTDTTYGIHGYLPVEGVKIHYVEKGDRSKPLMLFIHGFPEFWYSWRHQIKEFSKDYWTVAVDMRGYGDSDKPVGLEDYKMSHLVNDIKEIIEALGHEKCTLVAHGFGGAIAWNFVMLHPEMLNNYIILDAPYSPSNFRILTSNLFQIFMSWDVFYFQLPYLPELMFRAYDMVRFKHLFRGSTPRSLSPVSDEDLEAYKYTFAKPGAFTPPINYFRANGFSLSPPKSKLKKDIEAPGLYMFGEHDDHLVYDHLWAAQSYIKNLNVKMVKGANHYAQQDDPEKVNTLIRDFLKITHPKVEQSVAI</sequence>
<accession>A0A067RMS1</accession>
<reference evidence="5 6" key="1">
    <citation type="journal article" date="2014" name="Nat. Commun.">
        <title>Molecular traces of alternative social organization in a termite genome.</title>
        <authorList>
            <person name="Terrapon N."/>
            <person name="Li C."/>
            <person name="Robertson H.M."/>
            <person name="Ji L."/>
            <person name="Meng X."/>
            <person name="Booth W."/>
            <person name="Chen Z."/>
            <person name="Childers C.P."/>
            <person name="Glastad K.M."/>
            <person name="Gokhale K."/>
            <person name="Gowin J."/>
            <person name="Gronenberg W."/>
            <person name="Hermansen R.A."/>
            <person name="Hu H."/>
            <person name="Hunt B.G."/>
            <person name="Huylmans A.K."/>
            <person name="Khalil S.M."/>
            <person name="Mitchell R.D."/>
            <person name="Munoz-Torres M.C."/>
            <person name="Mustard J.A."/>
            <person name="Pan H."/>
            <person name="Reese J.T."/>
            <person name="Scharf M.E."/>
            <person name="Sun F."/>
            <person name="Vogel H."/>
            <person name="Xiao J."/>
            <person name="Yang W."/>
            <person name="Yang Z."/>
            <person name="Yang Z."/>
            <person name="Zhou J."/>
            <person name="Zhu J."/>
            <person name="Brent C.S."/>
            <person name="Elsik C.G."/>
            <person name="Goodisman M.A."/>
            <person name="Liberles D.A."/>
            <person name="Roe R.M."/>
            <person name="Vargo E.L."/>
            <person name="Vilcinskas A."/>
            <person name="Wang J."/>
            <person name="Bornberg-Bauer E."/>
            <person name="Korb J."/>
            <person name="Zhang G."/>
            <person name="Liebig J."/>
        </authorList>
    </citation>
    <scope>NUCLEOTIDE SEQUENCE [LARGE SCALE GENOMIC DNA]</scope>
    <source>
        <tissue evidence="5">Whole organism</tissue>
    </source>
</reference>
<name>A0A067RMS1_ZOONE</name>
<dbReference type="Pfam" id="PF00561">
    <property type="entry name" value="Abhydrolase_1"/>
    <property type="match status" value="1"/>
</dbReference>
<dbReference type="InParanoid" id="A0A067RMS1"/>
<keyword evidence="3" id="KW-0472">Membrane</keyword>
<dbReference type="InterPro" id="IPR029058">
    <property type="entry name" value="AB_hydrolase_fold"/>
</dbReference>
<keyword evidence="3" id="KW-1133">Transmembrane helix</keyword>
<dbReference type="InterPro" id="IPR000073">
    <property type="entry name" value="AB_hydrolase_1"/>
</dbReference>
<dbReference type="OrthoDB" id="408373at2759"/>
<dbReference type="GO" id="GO:0004301">
    <property type="term" value="F:epoxide hydrolase activity"/>
    <property type="evidence" value="ECO:0007669"/>
    <property type="project" value="UniProtKB-ARBA"/>
</dbReference>
<keyword evidence="3" id="KW-0812">Transmembrane</keyword>
<keyword evidence="6" id="KW-1185">Reference proteome</keyword>
<gene>
    <name evidence="5" type="ORF">L798_04831</name>
</gene>
<evidence type="ECO:0000256" key="3">
    <source>
        <dbReference type="SAM" id="Phobius"/>
    </source>
</evidence>
<dbReference type="PANTHER" id="PTHR43329">
    <property type="entry name" value="EPOXIDE HYDROLASE"/>
    <property type="match status" value="1"/>
</dbReference>
<dbReference type="eggNOG" id="KOG4178">
    <property type="taxonomic scope" value="Eukaryota"/>
</dbReference>
<organism evidence="5 6">
    <name type="scientific">Zootermopsis nevadensis</name>
    <name type="common">Dampwood termite</name>
    <dbReference type="NCBI Taxonomy" id="136037"/>
    <lineage>
        <taxon>Eukaryota</taxon>
        <taxon>Metazoa</taxon>
        <taxon>Ecdysozoa</taxon>
        <taxon>Arthropoda</taxon>
        <taxon>Hexapoda</taxon>
        <taxon>Insecta</taxon>
        <taxon>Pterygota</taxon>
        <taxon>Neoptera</taxon>
        <taxon>Polyneoptera</taxon>
        <taxon>Dictyoptera</taxon>
        <taxon>Blattodea</taxon>
        <taxon>Blattoidea</taxon>
        <taxon>Termitoidae</taxon>
        <taxon>Termopsidae</taxon>
        <taxon>Zootermopsis</taxon>
    </lineage>
</organism>
<keyword evidence="1 5" id="KW-0378">Hydrolase</keyword>
<evidence type="ECO:0000313" key="5">
    <source>
        <dbReference type="EMBL" id="KDR24343.1"/>
    </source>
</evidence>
<dbReference type="PRINTS" id="PR00412">
    <property type="entry name" value="EPOXHYDRLASE"/>
</dbReference>
<evidence type="ECO:0000259" key="4">
    <source>
        <dbReference type="Pfam" id="PF00561"/>
    </source>
</evidence>
<dbReference type="OMA" id="RCIQLDC"/>
<proteinExistence type="inferred from homology"/>
<evidence type="ECO:0000256" key="1">
    <source>
        <dbReference type="ARBA" id="ARBA00022801"/>
    </source>
</evidence>
<dbReference type="Gene3D" id="3.40.50.1820">
    <property type="entry name" value="alpha/beta hydrolase"/>
    <property type="match status" value="1"/>
</dbReference>
<comment type="similarity">
    <text evidence="2">Belongs to the AB hydrolase superfamily. Epoxide hydrolase family.</text>
</comment>
<dbReference type="STRING" id="136037.A0A067RMS1"/>